<reference evidence="1 2" key="1">
    <citation type="submission" date="2019-03" db="EMBL/GenBank/DDBJ databases">
        <title>Single cell metagenomics reveals metabolic interactions within the superorganism composed of flagellate Streblomastix strix and complex community of Bacteroidetes bacteria on its surface.</title>
        <authorList>
            <person name="Treitli S.C."/>
            <person name="Kolisko M."/>
            <person name="Husnik F."/>
            <person name="Keeling P."/>
            <person name="Hampl V."/>
        </authorList>
    </citation>
    <scope>NUCLEOTIDE SEQUENCE [LARGE SCALE GENOMIC DNA]</scope>
    <source>
        <strain evidence="1">ST1C</strain>
    </source>
</reference>
<evidence type="ECO:0000313" key="2">
    <source>
        <dbReference type="Proteomes" id="UP000324800"/>
    </source>
</evidence>
<dbReference type="Proteomes" id="UP000324800">
    <property type="component" value="Unassembled WGS sequence"/>
</dbReference>
<gene>
    <name evidence="1" type="ORF">EZS28_022198</name>
</gene>
<dbReference type="AlphaFoldDB" id="A0A5J4VII7"/>
<dbReference type="EMBL" id="SNRW01006870">
    <property type="protein sequence ID" value="KAA6382274.1"/>
    <property type="molecule type" value="Genomic_DNA"/>
</dbReference>
<proteinExistence type="predicted"/>
<evidence type="ECO:0000313" key="1">
    <source>
        <dbReference type="EMBL" id="KAA6382274.1"/>
    </source>
</evidence>
<name>A0A5J4VII7_9EUKA</name>
<protein>
    <submittedName>
        <fullName evidence="1">Uncharacterized protein</fullName>
    </submittedName>
</protein>
<accession>A0A5J4VII7</accession>
<sequence>MKSQKRRQNAARNIITFTDSYEQNKQRKQNEQQKSESTLSLAQVVFSLQTLRDKIWNNNACKYVIETPNLLKSLITLVTFRLCTRLREEANQQSLEVRNWSRWCLRNIQDNGDEQVHSEIDIQEYGRVISFSYSTSGGKGEEQNQEIFNGLNFISRFLRALHEGRNYQPQFQPLPLLARRSDEQLEEEGANEEIDAQMKNNGLGSGIKNWANEAKAMQLNRFIYRH</sequence>
<organism evidence="1 2">
    <name type="scientific">Streblomastix strix</name>
    <dbReference type="NCBI Taxonomy" id="222440"/>
    <lineage>
        <taxon>Eukaryota</taxon>
        <taxon>Metamonada</taxon>
        <taxon>Preaxostyla</taxon>
        <taxon>Oxymonadida</taxon>
        <taxon>Streblomastigidae</taxon>
        <taxon>Streblomastix</taxon>
    </lineage>
</organism>
<comment type="caution">
    <text evidence="1">The sequence shown here is derived from an EMBL/GenBank/DDBJ whole genome shotgun (WGS) entry which is preliminary data.</text>
</comment>